<dbReference type="Proteomes" id="UP001338125">
    <property type="component" value="Unassembled WGS sequence"/>
</dbReference>
<feature type="compositionally biased region" description="Basic residues" evidence="1">
    <location>
        <begin position="64"/>
        <end position="73"/>
    </location>
</feature>
<dbReference type="EMBL" id="JAVFKD010000014">
    <property type="protein sequence ID" value="KAK5989996.1"/>
    <property type="molecule type" value="Genomic_DNA"/>
</dbReference>
<evidence type="ECO:0000313" key="3">
    <source>
        <dbReference type="Proteomes" id="UP001338125"/>
    </source>
</evidence>
<protein>
    <recommendedName>
        <fullName evidence="4">IBB domain-containing protein</fullName>
    </recommendedName>
</protein>
<keyword evidence="3" id="KW-1185">Reference proteome</keyword>
<gene>
    <name evidence="2" type="ORF">PT974_08259</name>
</gene>
<feature type="compositionally biased region" description="Basic and acidic residues" evidence="1">
    <location>
        <begin position="53"/>
        <end position="63"/>
    </location>
</feature>
<organism evidence="2 3">
    <name type="scientific">Cladobotryum mycophilum</name>
    <dbReference type="NCBI Taxonomy" id="491253"/>
    <lineage>
        <taxon>Eukaryota</taxon>
        <taxon>Fungi</taxon>
        <taxon>Dikarya</taxon>
        <taxon>Ascomycota</taxon>
        <taxon>Pezizomycotina</taxon>
        <taxon>Sordariomycetes</taxon>
        <taxon>Hypocreomycetidae</taxon>
        <taxon>Hypocreales</taxon>
        <taxon>Hypocreaceae</taxon>
        <taxon>Cladobotryum</taxon>
    </lineage>
</organism>
<name>A0ABR0SCW6_9HYPO</name>
<accession>A0ABR0SCW6</accession>
<evidence type="ECO:0000256" key="1">
    <source>
        <dbReference type="SAM" id="MobiDB-lite"/>
    </source>
</evidence>
<feature type="compositionally biased region" description="Basic and acidic residues" evidence="1">
    <location>
        <begin position="74"/>
        <end position="87"/>
    </location>
</feature>
<evidence type="ECO:0000313" key="2">
    <source>
        <dbReference type="EMBL" id="KAK5989996.1"/>
    </source>
</evidence>
<sequence length="122" mass="13530">MEMETPIANTLTLRNRHVRQQSVCAVVVRRRLFGGDEGVEAVVGGAESSASRDSGDSMYERMARHGKRRRLRRALKDAKAQQEKLENDSVQAHRTRMTDEWVGADADGAKAKWAPSALARGP</sequence>
<feature type="region of interest" description="Disordered" evidence="1">
    <location>
        <begin position="45"/>
        <end position="103"/>
    </location>
</feature>
<reference evidence="2 3" key="1">
    <citation type="submission" date="2024-01" db="EMBL/GenBank/DDBJ databases">
        <title>Complete genome of Cladobotryum mycophilum ATHUM6906.</title>
        <authorList>
            <person name="Christinaki A.C."/>
            <person name="Myridakis A.I."/>
            <person name="Kouvelis V.N."/>
        </authorList>
    </citation>
    <scope>NUCLEOTIDE SEQUENCE [LARGE SCALE GENOMIC DNA]</scope>
    <source>
        <strain evidence="2 3">ATHUM6906</strain>
    </source>
</reference>
<comment type="caution">
    <text evidence="2">The sequence shown here is derived from an EMBL/GenBank/DDBJ whole genome shotgun (WGS) entry which is preliminary data.</text>
</comment>
<proteinExistence type="predicted"/>
<evidence type="ECO:0008006" key="4">
    <source>
        <dbReference type="Google" id="ProtNLM"/>
    </source>
</evidence>